<dbReference type="PANTHER" id="PTHR19325:SF551">
    <property type="entry name" value="ZONA PELLUCIDA SPERM-BINDING PROTEIN 3 RECEPTOR"/>
    <property type="match status" value="1"/>
</dbReference>
<dbReference type="FunFam" id="2.10.70.10:FF:000115">
    <property type="entry name" value="Zona pellucida sperm-binding protein 3 receptor"/>
    <property type="match status" value="1"/>
</dbReference>
<feature type="domain" description="Sushi" evidence="13">
    <location>
        <begin position="332"/>
        <end position="398"/>
    </location>
</feature>
<dbReference type="SMART" id="SM00032">
    <property type="entry name" value="CCP"/>
    <property type="match status" value="6"/>
</dbReference>
<dbReference type="Gene3D" id="2.10.70.10">
    <property type="entry name" value="Complement Module, domain 1"/>
    <property type="match status" value="5"/>
</dbReference>
<comment type="caution">
    <text evidence="14">The sequence shown here is derived from an EMBL/GenBank/DDBJ whole genome shotgun (WGS) entry which is preliminary data.</text>
</comment>
<keyword evidence="1" id="KW-0399">Innate immunity</keyword>
<keyword evidence="3" id="KW-0732">Signal</keyword>
<dbReference type="InterPro" id="IPR050350">
    <property type="entry name" value="Compl-Cell_Adhes-Reg"/>
</dbReference>
<evidence type="ECO:0000256" key="3">
    <source>
        <dbReference type="ARBA" id="ARBA00022729"/>
    </source>
</evidence>
<evidence type="ECO:0000256" key="5">
    <source>
        <dbReference type="ARBA" id="ARBA00022859"/>
    </source>
</evidence>
<keyword evidence="6" id="KW-0180">Complement pathway</keyword>
<dbReference type="GO" id="GO:0007338">
    <property type="term" value="P:single fertilization"/>
    <property type="evidence" value="ECO:0007669"/>
    <property type="project" value="UniProtKB-KW"/>
</dbReference>
<dbReference type="Gene3D" id="2.20.28.230">
    <property type="match status" value="1"/>
</dbReference>
<dbReference type="InterPro" id="IPR035976">
    <property type="entry name" value="Sushi/SCR/CCP_sf"/>
</dbReference>
<dbReference type="FunFam" id="2.10.70.10:FF:000008">
    <property type="entry name" value="Complement receptor type 1"/>
    <property type="match status" value="1"/>
</dbReference>
<sequence>MCSPRASHPLTKSSALNRKGIKTAWSFLELWKTSHSILFQMTLATVLMAPVLGDCGPPPSLPFASPINQLYGTSFSPGTILKYACRHGFRKVNSSLLTCDENGSWIYAVFCVKKRCRNPGELVNGKVEITTDLFLGSTVDFSCGKGYLLMGSATSRCVVQGKGVDWSDPLPECVIVTCESPPDISNGKHSGRDEDLYTYGSSVTYSCDPNFTLLGNASIVCTVVNKTVGVWSPSPPACQSKSWGEFYTQLNHLSSATDSQGGGTWPLDFDSSLLTKTLLRSDARRVLFSEAAASSAVKLIASGTLLSPLVKPVSKDREEAAVFSAEVIQDMDGCTDVPDIPYASWEGNKFPLRNFEIFVIGTKLKYRCKPGYRPVVMEPQIVTCQENLTWTPSKGCERACCPTPNMNKIKIVSERRDLTGMCLYAYGDYVFYICAEGSYPMSTDGRSSCQADGRWEPAMPSCQGEESSRYVSARGVCPKPVITHGSLSVEKEHYAETDNVTIQCDTGYDLVGSSNIICSENRTWYPGIPSCKTEASEECRQVNEGKKLLQCLPSPDDVKKALEVYKLSLEIERLEQEKGKWIRIHKKTSKHVKIKGPFRPFG</sequence>
<dbReference type="GO" id="GO:0006958">
    <property type="term" value="P:complement activation, classical pathway"/>
    <property type="evidence" value="ECO:0007669"/>
    <property type="project" value="UniProtKB-KW"/>
</dbReference>
<dbReference type="PROSITE" id="PS50923">
    <property type="entry name" value="SUSHI"/>
    <property type="match status" value="6"/>
</dbReference>
<dbReference type="Pfam" id="PF18453">
    <property type="entry name" value="C4bp_oligo"/>
    <property type="match status" value="1"/>
</dbReference>
<evidence type="ECO:0000313" key="15">
    <source>
        <dbReference type="Proteomes" id="UP001488838"/>
    </source>
</evidence>
<dbReference type="Gene3D" id="1.20.5.3730">
    <property type="match status" value="1"/>
</dbReference>
<dbReference type="GO" id="GO:0043159">
    <property type="term" value="C:acrosomal matrix"/>
    <property type="evidence" value="ECO:0007669"/>
    <property type="project" value="UniProtKB-ARBA"/>
</dbReference>
<feature type="disulfide bond" evidence="12">
    <location>
        <begin position="178"/>
        <end position="221"/>
    </location>
</feature>
<keyword evidence="5" id="KW-0391">Immunity</keyword>
<dbReference type="AlphaFoldDB" id="A0AAW0IDE7"/>
<evidence type="ECO:0000256" key="11">
    <source>
        <dbReference type="ARBA" id="ARBA00073990"/>
    </source>
</evidence>
<feature type="disulfide bond" evidence="12">
    <location>
        <begin position="504"/>
        <end position="531"/>
    </location>
</feature>
<feature type="domain" description="Sushi" evidence="13">
    <location>
        <begin position="53"/>
        <end position="113"/>
    </location>
</feature>
<keyword evidence="4" id="KW-0677">Repeat</keyword>
<evidence type="ECO:0000256" key="1">
    <source>
        <dbReference type="ARBA" id="ARBA00022588"/>
    </source>
</evidence>
<protein>
    <recommendedName>
        <fullName evidence="11">Zona pellucida sperm-binding protein 3 receptor</fullName>
    </recommendedName>
</protein>
<keyword evidence="9" id="KW-0278">Fertilization</keyword>
<keyword evidence="8" id="KW-0325">Glycoprotein</keyword>
<dbReference type="GO" id="GO:0043160">
    <property type="term" value="C:acrosomal lumen"/>
    <property type="evidence" value="ECO:0007669"/>
    <property type="project" value="UniProtKB-SubCell"/>
</dbReference>
<dbReference type="FunFam" id="2.10.70.10:FF:000055">
    <property type="entry name" value="Complement decay-accelerating factor, GPI-anchored"/>
    <property type="match status" value="1"/>
</dbReference>
<dbReference type="EMBL" id="JBBHLL010000151">
    <property type="protein sequence ID" value="KAK7812505.1"/>
    <property type="molecule type" value="Genomic_DNA"/>
</dbReference>
<dbReference type="Pfam" id="PF00084">
    <property type="entry name" value="Sushi"/>
    <property type="match status" value="6"/>
</dbReference>
<keyword evidence="2 12" id="KW-0768">Sushi</keyword>
<feature type="domain" description="Sushi" evidence="13">
    <location>
        <begin position="176"/>
        <end position="240"/>
    </location>
</feature>
<feature type="domain" description="Sushi" evidence="13">
    <location>
        <begin position="399"/>
        <end position="464"/>
    </location>
</feature>
<dbReference type="PANTHER" id="PTHR19325">
    <property type="entry name" value="COMPLEMENT COMPONENT-RELATED SUSHI DOMAIN-CONTAINING"/>
    <property type="match status" value="1"/>
</dbReference>
<evidence type="ECO:0000256" key="2">
    <source>
        <dbReference type="ARBA" id="ARBA00022659"/>
    </source>
</evidence>
<evidence type="ECO:0000313" key="14">
    <source>
        <dbReference type="EMBL" id="KAK7812505.1"/>
    </source>
</evidence>
<dbReference type="CDD" id="cd00033">
    <property type="entry name" value="CCP"/>
    <property type="match status" value="6"/>
</dbReference>
<gene>
    <name evidence="14" type="ORF">U0070_020785</name>
</gene>
<dbReference type="FunFam" id="2.10.70.10:FF:000014">
    <property type="entry name" value="Membrane cofactor protein"/>
    <property type="match status" value="1"/>
</dbReference>
<dbReference type="InterPro" id="IPR000436">
    <property type="entry name" value="Sushi_SCR_CCP_dom"/>
</dbReference>
<accession>A0AAW0IDE7</accession>
<comment type="subcellular location">
    <subcellularLocation>
        <location evidence="10">Cytoplasmic vesicle</location>
        <location evidence="10">Secretory vesicle</location>
        <location evidence="10">Acrosome lumen</location>
    </subcellularLocation>
</comment>
<comment type="caution">
    <text evidence="12">Lacks conserved residue(s) required for the propagation of feature annotation.</text>
</comment>
<evidence type="ECO:0000256" key="12">
    <source>
        <dbReference type="PROSITE-ProRule" id="PRU00302"/>
    </source>
</evidence>
<dbReference type="InterPro" id="IPR040514">
    <property type="entry name" value="C4bp_oligo"/>
</dbReference>
<dbReference type="GO" id="GO:0045087">
    <property type="term" value="P:innate immune response"/>
    <property type="evidence" value="ECO:0007669"/>
    <property type="project" value="UniProtKB-KW"/>
</dbReference>
<evidence type="ECO:0000256" key="10">
    <source>
        <dbReference type="ARBA" id="ARBA00060422"/>
    </source>
</evidence>
<evidence type="ECO:0000259" key="13">
    <source>
        <dbReference type="PROSITE" id="PS50923"/>
    </source>
</evidence>
<feature type="domain" description="Sushi" evidence="13">
    <location>
        <begin position="114"/>
        <end position="175"/>
    </location>
</feature>
<proteinExistence type="predicted"/>
<evidence type="ECO:0000256" key="4">
    <source>
        <dbReference type="ARBA" id="ARBA00022737"/>
    </source>
</evidence>
<dbReference type="Proteomes" id="UP001488838">
    <property type="component" value="Unassembled WGS sequence"/>
</dbReference>
<dbReference type="SUPFAM" id="SSF57535">
    <property type="entry name" value="Complement control module/SCR domain"/>
    <property type="match status" value="6"/>
</dbReference>
<reference evidence="14 15" key="1">
    <citation type="journal article" date="2023" name="bioRxiv">
        <title>Conserved and derived expression patterns and positive selection on dental genes reveal complex evolutionary context of ever-growing rodent molars.</title>
        <authorList>
            <person name="Calamari Z.T."/>
            <person name="Song A."/>
            <person name="Cohen E."/>
            <person name="Akter M."/>
            <person name="Roy R.D."/>
            <person name="Hallikas O."/>
            <person name="Christensen M.M."/>
            <person name="Li P."/>
            <person name="Marangoni P."/>
            <person name="Jernvall J."/>
            <person name="Klein O.D."/>
        </authorList>
    </citation>
    <scope>NUCLEOTIDE SEQUENCE [LARGE SCALE GENOMIC DNA]</scope>
    <source>
        <strain evidence="14">V071</strain>
    </source>
</reference>
<evidence type="ECO:0000256" key="9">
    <source>
        <dbReference type="ARBA" id="ARBA00023279"/>
    </source>
</evidence>
<dbReference type="FunFam" id="2.10.70.10:FF:000095">
    <property type="entry name" value="Zona pellucida sperm-binding protein 3 receptor"/>
    <property type="match status" value="1"/>
</dbReference>
<evidence type="ECO:0000256" key="8">
    <source>
        <dbReference type="ARBA" id="ARBA00023180"/>
    </source>
</evidence>
<keyword evidence="7 12" id="KW-1015">Disulfide bond</keyword>
<evidence type="ECO:0000256" key="6">
    <source>
        <dbReference type="ARBA" id="ARBA00022875"/>
    </source>
</evidence>
<evidence type="ECO:0000256" key="7">
    <source>
        <dbReference type="ARBA" id="ARBA00023157"/>
    </source>
</evidence>
<feature type="domain" description="Sushi" evidence="13">
    <location>
        <begin position="475"/>
        <end position="533"/>
    </location>
</feature>
<organism evidence="14 15">
    <name type="scientific">Myodes glareolus</name>
    <name type="common">Bank vole</name>
    <name type="synonym">Clethrionomys glareolus</name>
    <dbReference type="NCBI Taxonomy" id="447135"/>
    <lineage>
        <taxon>Eukaryota</taxon>
        <taxon>Metazoa</taxon>
        <taxon>Chordata</taxon>
        <taxon>Craniata</taxon>
        <taxon>Vertebrata</taxon>
        <taxon>Euteleostomi</taxon>
        <taxon>Mammalia</taxon>
        <taxon>Eutheria</taxon>
        <taxon>Euarchontoglires</taxon>
        <taxon>Glires</taxon>
        <taxon>Rodentia</taxon>
        <taxon>Myomorpha</taxon>
        <taxon>Muroidea</taxon>
        <taxon>Cricetidae</taxon>
        <taxon>Arvicolinae</taxon>
        <taxon>Myodes</taxon>
    </lineage>
</organism>
<keyword evidence="15" id="KW-1185">Reference proteome</keyword>
<name>A0AAW0IDE7_MYOGA</name>